<dbReference type="InterPro" id="IPR029058">
    <property type="entry name" value="AB_hydrolase_fold"/>
</dbReference>
<proteinExistence type="predicted"/>
<reference evidence="2" key="1">
    <citation type="journal article" date="2020" name="Fungal Divers.">
        <title>Resolving the Mortierellaceae phylogeny through synthesis of multi-gene phylogenetics and phylogenomics.</title>
        <authorList>
            <person name="Vandepol N."/>
            <person name="Liber J."/>
            <person name="Desiro A."/>
            <person name="Na H."/>
            <person name="Kennedy M."/>
            <person name="Barry K."/>
            <person name="Grigoriev I.V."/>
            <person name="Miller A.N."/>
            <person name="O'Donnell K."/>
            <person name="Stajich J.E."/>
            <person name="Bonito G."/>
        </authorList>
    </citation>
    <scope>NUCLEOTIDE SEQUENCE</scope>
    <source>
        <strain evidence="2">CK1249</strain>
    </source>
</reference>
<dbReference type="GO" id="GO:0016042">
    <property type="term" value="P:lipid catabolic process"/>
    <property type="evidence" value="ECO:0007669"/>
    <property type="project" value="InterPro"/>
</dbReference>
<evidence type="ECO:0008006" key="4">
    <source>
        <dbReference type="Google" id="ProtNLM"/>
    </source>
</evidence>
<gene>
    <name evidence="2" type="ORF">BGZ70_007733</name>
</gene>
<comment type="caution">
    <text evidence="2">The sequence shown here is derived from an EMBL/GenBank/DDBJ whole genome shotgun (WGS) entry which is preliminary data.</text>
</comment>
<feature type="chain" id="PRO_5040361621" description="Triacylglycerol lipase" evidence="1">
    <location>
        <begin position="24"/>
        <end position="283"/>
    </location>
</feature>
<keyword evidence="1" id="KW-0732">Signal</keyword>
<evidence type="ECO:0000313" key="2">
    <source>
        <dbReference type="EMBL" id="KAF9962991.1"/>
    </source>
</evidence>
<dbReference type="Proteomes" id="UP000738359">
    <property type="component" value="Unassembled WGS sequence"/>
</dbReference>
<dbReference type="AlphaFoldDB" id="A0A9P6J7D1"/>
<evidence type="ECO:0000256" key="1">
    <source>
        <dbReference type="SAM" id="SignalP"/>
    </source>
</evidence>
<protein>
    <recommendedName>
        <fullName evidence="4">Triacylglycerol lipase</fullName>
    </recommendedName>
</protein>
<sequence length="283" mass="30951">MLVKSVLSIVGMVAATMATTASAAAPKYGGYNDFSCKLSPAHPYPLILLHGLGGNSLSFAYLASRFALKGYCIFALDYGHVEGIPILGGIADMMVSGQEVANFVDRVLNATRATKVDFLGHSEGSNLMRVYVKYFNGVSKTGALTAIGSNQYGTEFAHIVTFLRTQNLWNGVEATLQNICKPCVQLVTNSTFLAKLNEGGDTYPEIKYLMLASKYDELITPYTQGFLRTLGPNVHNVVLQDLCKMDYSMHITQAYDPIVFHAVDKFLSGGNYRDVDCSYMLKK</sequence>
<dbReference type="PANTHER" id="PTHR32015">
    <property type="entry name" value="FASTING INDUCED LIPASE"/>
    <property type="match status" value="1"/>
</dbReference>
<dbReference type="GO" id="GO:0016298">
    <property type="term" value="F:lipase activity"/>
    <property type="evidence" value="ECO:0007669"/>
    <property type="project" value="TreeGrafter"/>
</dbReference>
<organism evidence="2 3">
    <name type="scientific">Mortierella alpina</name>
    <name type="common">Oleaginous fungus</name>
    <name type="synonym">Mortierella renispora</name>
    <dbReference type="NCBI Taxonomy" id="64518"/>
    <lineage>
        <taxon>Eukaryota</taxon>
        <taxon>Fungi</taxon>
        <taxon>Fungi incertae sedis</taxon>
        <taxon>Mucoromycota</taxon>
        <taxon>Mortierellomycotina</taxon>
        <taxon>Mortierellomycetes</taxon>
        <taxon>Mortierellales</taxon>
        <taxon>Mortierellaceae</taxon>
        <taxon>Mortierella</taxon>
    </lineage>
</organism>
<accession>A0A9P6J7D1</accession>
<name>A0A9P6J7D1_MORAP</name>
<dbReference type="Gene3D" id="3.40.50.1820">
    <property type="entry name" value="alpha/beta hydrolase"/>
    <property type="match status" value="1"/>
</dbReference>
<dbReference type="InterPro" id="IPR002918">
    <property type="entry name" value="Lipase_EstA/Esterase_EstB"/>
</dbReference>
<feature type="signal peptide" evidence="1">
    <location>
        <begin position="1"/>
        <end position="23"/>
    </location>
</feature>
<dbReference type="EMBL" id="JAAAHY010000506">
    <property type="protein sequence ID" value="KAF9962991.1"/>
    <property type="molecule type" value="Genomic_DNA"/>
</dbReference>
<keyword evidence="3" id="KW-1185">Reference proteome</keyword>
<dbReference type="Pfam" id="PF01674">
    <property type="entry name" value="Lipase_2"/>
    <property type="match status" value="1"/>
</dbReference>
<dbReference type="SUPFAM" id="SSF53474">
    <property type="entry name" value="alpha/beta-Hydrolases"/>
    <property type="match status" value="1"/>
</dbReference>
<dbReference type="OrthoDB" id="9974421at2759"/>
<dbReference type="PANTHER" id="PTHR32015:SF1">
    <property type="entry name" value="LIPASE"/>
    <property type="match status" value="1"/>
</dbReference>
<evidence type="ECO:0000313" key="3">
    <source>
        <dbReference type="Proteomes" id="UP000738359"/>
    </source>
</evidence>